<evidence type="ECO:0000256" key="2">
    <source>
        <dbReference type="SAM" id="Phobius"/>
    </source>
</evidence>
<dbReference type="GeneID" id="19204458"/>
<dbReference type="Proteomes" id="UP000053558">
    <property type="component" value="Unassembled WGS sequence"/>
</dbReference>
<evidence type="ECO:0000259" key="3">
    <source>
        <dbReference type="Pfam" id="PF20151"/>
    </source>
</evidence>
<feature type="region of interest" description="Disordered" evidence="1">
    <location>
        <begin position="303"/>
        <end position="327"/>
    </location>
</feature>
<dbReference type="AlphaFoldDB" id="A0A5M3N4D1"/>
<dbReference type="OrthoDB" id="2958007at2759"/>
<feature type="domain" description="DUF6533" evidence="3">
    <location>
        <begin position="16"/>
        <end position="60"/>
    </location>
</feature>
<gene>
    <name evidence="4" type="ORF">CONPUDRAFT_160981</name>
</gene>
<dbReference type="KEGG" id="cput:CONPUDRAFT_160981"/>
<name>A0A5M3N4D1_CONPW</name>
<evidence type="ECO:0000256" key="1">
    <source>
        <dbReference type="SAM" id="MobiDB-lite"/>
    </source>
</evidence>
<reference evidence="5" key="1">
    <citation type="journal article" date="2012" name="Science">
        <title>The Paleozoic origin of enzymatic lignin decomposition reconstructed from 31 fungal genomes.</title>
        <authorList>
            <person name="Floudas D."/>
            <person name="Binder M."/>
            <person name="Riley R."/>
            <person name="Barry K."/>
            <person name="Blanchette R.A."/>
            <person name="Henrissat B."/>
            <person name="Martinez A.T."/>
            <person name="Otillar R."/>
            <person name="Spatafora J.W."/>
            <person name="Yadav J.S."/>
            <person name="Aerts A."/>
            <person name="Benoit I."/>
            <person name="Boyd A."/>
            <person name="Carlson A."/>
            <person name="Copeland A."/>
            <person name="Coutinho P.M."/>
            <person name="de Vries R.P."/>
            <person name="Ferreira P."/>
            <person name="Findley K."/>
            <person name="Foster B."/>
            <person name="Gaskell J."/>
            <person name="Glotzer D."/>
            <person name="Gorecki P."/>
            <person name="Heitman J."/>
            <person name="Hesse C."/>
            <person name="Hori C."/>
            <person name="Igarashi K."/>
            <person name="Jurgens J.A."/>
            <person name="Kallen N."/>
            <person name="Kersten P."/>
            <person name="Kohler A."/>
            <person name="Kuees U."/>
            <person name="Kumar T.K.A."/>
            <person name="Kuo A."/>
            <person name="LaButti K."/>
            <person name="Larrondo L.F."/>
            <person name="Lindquist E."/>
            <person name="Ling A."/>
            <person name="Lombard V."/>
            <person name="Lucas S."/>
            <person name="Lundell T."/>
            <person name="Martin R."/>
            <person name="McLaughlin D.J."/>
            <person name="Morgenstern I."/>
            <person name="Morin E."/>
            <person name="Murat C."/>
            <person name="Nagy L.G."/>
            <person name="Nolan M."/>
            <person name="Ohm R.A."/>
            <person name="Patyshakuliyeva A."/>
            <person name="Rokas A."/>
            <person name="Ruiz-Duenas F.J."/>
            <person name="Sabat G."/>
            <person name="Salamov A."/>
            <person name="Samejima M."/>
            <person name="Schmutz J."/>
            <person name="Slot J.C."/>
            <person name="St John F."/>
            <person name="Stenlid J."/>
            <person name="Sun H."/>
            <person name="Sun S."/>
            <person name="Syed K."/>
            <person name="Tsang A."/>
            <person name="Wiebenga A."/>
            <person name="Young D."/>
            <person name="Pisabarro A."/>
            <person name="Eastwood D.C."/>
            <person name="Martin F."/>
            <person name="Cullen D."/>
            <person name="Grigoriev I.V."/>
            <person name="Hibbett D.S."/>
        </authorList>
    </citation>
    <scope>NUCLEOTIDE SEQUENCE [LARGE SCALE GENOMIC DNA]</scope>
    <source>
        <strain evidence="5">RWD-64-598 SS2</strain>
    </source>
</reference>
<evidence type="ECO:0000313" key="5">
    <source>
        <dbReference type="Proteomes" id="UP000053558"/>
    </source>
</evidence>
<dbReference type="InterPro" id="IPR045340">
    <property type="entry name" value="DUF6533"/>
</dbReference>
<comment type="caution">
    <text evidence="4">The sequence shown here is derived from an EMBL/GenBank/DDBJ whole genome shotgun (WGS) entry which is preliminary data.</text>
</comment>
<proteinExistence type="predicted"/>
<protein>
    <recommendedName>
        <fullName evidence="3">DUF6533 domain-containing protein</fullName>
    </recommendedName>
</protein>
<dbReference type="RefSeq" id="XP_007763063.1">
    <property type="nucleotide sequence ID" value="XM_007764873.1"/>
</dbReference>
<feature type="transmembrane region" description="Helical" evidence="2">
    <location>
        <begin position="15"/>
        <end position="33"/>
    </location>
</feature>
<accession>A0A5M3N4D1</accession>
<keyword evidence="2" id="KW-0472">Membrane</keyword>
<evidence type="ECO:0000313" key="4">
    <source>
        <dbReference type="EMBL" id="EIW86156.1"/>
    </source>
</evidence>
<sequence length="327" mass="36242">MSIFVIDDYGKQSDAYANLAGLAVLAFDYCITLDDEVRWVWGRKWDAGRCIFTLARYFPFPGLSLTIFAAFQAVYFKQCNDTVINGYVSNETIPYYYGPSVTTIHIFVSSTDGPFFLAISYDLMPTRWARVSTFMGGQSRLLVSTTRVTMMNTIAGVGKYTIGCDAYRDPRDHARALQRRCPPAVVQTALAVGDKQRELALKRSPHAKALARARALADMVHIKESQIGAYNQMNIDALAPPLRLAFPRFEAPVTAVVRDRRSERTSIVFVSREEPRLTIPAAALKNRRVLTSCHVFDIDEIDDGGGSDSAPAPPKNLQVVGGSEGRL</sequence>
<feature type="transmembrane region" description="Helical" evidence="2">
    <location>
        <begin position="54"/>
        <end position="75"/>
    </location>
</feature>
<dbReference type="Pfam" id="PF20151">
    <property type="entry name" value="DUF6533"/>
    <property type="match status" value="1"/>
</dbReference>
<dbReference type="EMBL" id="JH711573">
    <property type="protein sequence ID" value="EIW86156.1"/>
    <property type="molecule type" value="Genomic_DNA"/>
</dbReference>
<keyword evidence="2" id="KW-0812">Transmembrane</keyword>
<keyword evidence="2" id="KW-1133">Transmembrane helix</keyword>
<organism evidence="4 5">
    <name type="scientific">Coniophora puteana (strain RWD-64-598)</name>
    <name type="common">Brown rot fungus</name>
    <dbReference type="NCBI Taxonomy" id="741705"/>
    <lineage>
        <taxon>Eukaryota</taxon>
        <taxon>Fungi</taxon>
        <taxon>Dikarya</taxon>
        <taxon>Basidiomycota</taxon>
        <taxon>Agaricomycotina</taxon>
        <taxon>Agaricomycetes</taxon>
        <taxon>Agaricomycetidae</taxon>
        <taxon>Boletales</taxon>
        <taxon>Coniophorineae</taxon>
        <taxon>Coniophoraceae</taxon>
        <taxon>Coniophora</taxon>
    </lineage>
</organism>
<keyword evidence="5" id="KW-1185">Reference proteome</keyword>